<gene>
    <name evidence="13" type="primary">LOC101755009</name>
</gene>
<reference evidence="14" key="1">
    <citation type="journal article" date="2012" name="Nat. Biotechnol.">
        <title>Reference genome sequence of the model plant Setaria.</title>
        <authorList>
            <person name="Bennetzen J.L."/>
            <person name="Schmutz J."/>
            <person name="Wang H."/>
            <person name="Percifield R."/>
            <person name="Hawkins J."/>
            <person name="Pontaroli A.C."/>
            <person name="Estep M."/>
            <person name="Feng L."/>
            <person name="Vaughn J.N."/>
            <person name="Grimwood J."/>
            <person name="Jenkins J."/>
            <person name="Barry K."/>
            <person name="Lindquist E."/>
            <person name="Hellsten U."/>
            <person name="Deshpande S."/>
            <person name="Wang X."/>
            <person name="Wu X."/>
            <person name="Mitros T."/>
            <person name="Triplett J."/>
            <person name="Yang X."/>
            <person name="Ye C.Y."/>
            <person name="Mauro-Herrera M."/>
            <person name="Wang L."/>
            <person name="Li P."/>
            <person name="Sharma M."/>
            <person name="Sharma R."/>
            <person name="Ronald P.C."/>
            <person name="Panaud O."/>
            <person name="Kellogg E.A."/>
            <person name="Brutnell T.P."/>
            <person name="Doust A.N."/>
            <person name="Tuskan G.A."/>
            <person name="Rokhsar D."/>
            <person name="Devos K.M."/>
        </authorList>
    </citation>
    <scope>NUCLEOTIDE SEQUENCE [LARGE SCALE GENOMIC DNA]</scope>
    <source>
        <strain evidence="14">cv. Yugu1</strain>
    </source>
</reference>
<keyword evidence="6" id="KW-0732">Signal</keyword>
<dbReference type="EMBL" id="AGNK02006138">
    <property type="status" value="NOT_ANNOTATED_CDS"/>
    <property type="molecule type" value="Genomic_DNA"/>
</dbReference>
<comment type="subcellular location">
    <subcellularLocation>
        <location evidence="2 10">Endoplasmic reticulum membrane</location>
        <topology evidence="2 10">Single-pass type I membrane protein</topology>
    </subcellularLocation>
</comment>
<keyword evidence="14" id="KW-1185">Reference proteome</keyword>
<dbReference type="PANTHER" id="PTHR21049:SF0">
    <property type="entry name" value="DOLICHYL-DIPHOSPHOOLIGOSACCHARIDE--PROTEIN GLYCOSYLTRANSFERASE SUBUNIT 1"/>
    <property type="match status" value="1"/>
</dbReference>
<dbReference type="STRING" id="4555.K4A6F2"/>
<dbReference type="Proteomes" id="UP000004995">
    <property type="component" value="Unassembled WGS sequence"/>
</dbReference>
<evidence type="ECO:0000256" key="1">
    <source>
        <dbReference type="ARBA" id="ARBA00002791"/>
    </source>
</evidence>
<proteinExistence type="inferred from homology"/>
<evidence type="ECO:0000256" key="6">
    <source>
        <dbReference type="ARBA" id="ARBA00022729"/>
    </source>
</evidence>
<dbReference type="InParanoid" id="K4A6F2"/>
<dbReference type="OMA" id="RYEYARE"/>
<keyword evidence="9 10" id="KW-0472">Membrane</keyword>
<feature type="compositionally biased region" description="Basic and acidic residues" evidence="12">
    <location>
        <begin position="12"/>
        <end position="24"/>
    </location>
</feature>
<dbReference type="Gramene" id="KQK92774">
    <property type="protein sequence ID" value="KQK92774"/>
    <property type="gene ID" value="SETIT_034456mg"/>
</dbReference>
<keyword evidence="8 10" id="KW-1133">Transmembrane helix</keyword>
<evidence type="ECO:0000256" key="2">
    <source>
        <dbReference type="ARBA" id="ARBA00004115"/>
    </source>
</evidence>
<comment type="similarity">
    <text evidence="4 10">Belongs to the OST1 family.</text>
</comment>
<feature type="region of interest" description="Disordered" evidence="12">
    <location>
        <begin position="1"/>
        <end position="39"/>
    </location>
</feature>
<evidence type="ECO:0000256" key="9">
    <source>
        <dbReference type="ARBA" id="ARBA00023136"/>
    </source>
</evidence>
<evidence type="ECO:0000256" key="5">
    <source>
        <dbReference type="ARBA" id="ARBA00022692"/>
    </source>
</evidence>
<keyword evidence="11" id="KW-0175">Coiled coil</keyword>
<dbReference type="GO" id="GO:0008250">
    <property type="term" value="C:oligosaccharyltransferase complex"/>
    <property type="evidence" value="ECO:0000318"/>
    <property type="project" value="GO_Central"/>
</dbReference>
<evidence type="ECO:0000313" key="13">
    <source>
        <dbReference type="EnsemblPlants" id="KQK92774"/>
    </source>
</evidence>
<feature type="coiled-coil region" evidence="11">
    <location>
        <begin position="685"/>
        <end position="712"/>
    </location>
</feature>
<feature type="region of interest" description="Disordered" evidence="12">
    <location>
        <begin position="83"/>
        <end position="105"/>
    </location>
</feature>
<evidence type="ECO:0000256" key="3">
    <source>
        <dbReference type="ARBA" id="ARBA00004922"/>
    </source>
</evidence>
<comment type="function">
    <text evidence="1 10">Subunit of the oligosaccharyl transferase (OST) complex that catalyzes the initial transfer of a defined glycan (Glc(3)Man(9)GlcNAc(2) in eukaryotes) from the lipid carrier dolichol-pyrophosphate to an asparagine residue within an Asn-X-Ser/Thr consensus motif in nascent polypeptide chains, the first step in protein N-glycosylation. N-glycosylation occurs cotranslationally and the complex associates with the Sec61 complex at the channel-forming translocon complex that mediates protein translocation across the endoplasmic reticulum (ER). All subunits are required for a maximal enzyme activity.</text>
</comment>
<dbReference type="AlphaFoldDB" id="K4A6F2"/>
<keyword evidence="7 10" id="KW-0256">Endoplasmic reticulum</keyword>
<keyword evidence="5 10" id="KW-0812">Transmembrane</keyword>
<evidence type="ECO:0000256" key="12">
    <source>
        <dbReference type="SAM" id="MobiDB-lite"/>
    </source>
</evidence>
<dbReference type="InterPro" id="IPR007676">
    <property type="entry name" value="Ribophorin_I"/>
</dbReference>
<comment type="subunit">
    <text evidence="10">Component of the oligosaccharyltransferase (OST) complex.</text>
</comment>
<evidence type="ECO:0000313" key="14">
    <source>
        <dbReference type="Proteomes" id="UP000004995"/>
    </source>
</evidence>
<evidence type="ECO:0000256" key="8">
    <source>
        <dbReference type="ARBA" id="ARBA00022989"/>
    </source>
</evidence>
<dbReference type="eggNOG" id="KOG2291">
    <property type="taxonomic scope" value="Eukaryota"/>
</dbReference>
<feature type="transmembrane region" description="Helical" evidence="10">
    <location>
        <begin position="539"/>
        <end position="557"/>
    </location>
</feature>
<protein>
    <recommendedName>
        <fullName evidence="10">Dolichyl-diphosphooligosaccharide--protein glycosyltransferase subunit 1</fullName>
    </recommendedName>
</protein>
<dbReference type="PANTHER" id="PTHR21049">
    <property type="entry name" value="RIBOPHORIN I"/>
    <property type="match status" value="1"/>
</dbReference>
<accession>K4A6F2</accession>
<organism evidence="13 14">
    <name type="scientific">Setaria italica</name>
    <name type="common">Foxtail millet</name>
    <name type="synonym">Panicum italicum</name>
    <dbReference type="NCBI Taxonomy" id="4555"/>
    <lineage>
        <taxon>Eukaryota</taxon>
        <taxon>Viridiplantae</taxon>
        <taxon>Streptophyta</taxon>
        <taxon>Embryophyta</taxon>
        <taxon>Tracheophyta</taxon>
        <taxon>Spermatophyta</taxon>
        <taxon>Magnoliopsida</taxon>
        <taxon>Liliopsida</taxon>
        <taxon>Poales</taxon>
        <taxon>Poaceae</taxon>
        <taxon>PACMAD clade</taxon>
        <taxon>Panicoideae</taxon>
        <taxon>Panicodae</taxon>
        <taxon>Paniceae</taxon>
        <taxon>Cenchrinae</taxon>
        <taxon>Setaria</taxon>
    </lineage>
</organism>
<evidence type="ECO:0000256" key="7">
    <source>
        <dbReference type="ARBA" id="ARBA00022824"/>
    </source>
</evidence>
<dbReference type="HOGENOM" id="CLU_031381_2_0_1"/>
<sequence length="716" mass="80311">MGPIWTPRSRRRGSERERWKDNRPLHHGPNLDPEEPAGRIEVGKDRRGTNRMAGAGRSGAVVAALACASGAAMGRGRGLHLSLDLAGKPNSPTRSGRGKMATPLPPLRRATTTLLLVVLVAVLASTARADLVISKADRRVDLTSHIVRVLASLKVENVGPDPVSQVLLSFPNIQAKNLAAIRAFGTEGKVKGPSTILPIEVVEPSGAPPELTFFSALLPKPLGKGKTLHLDVLTVFTHSLQPFPEEITQAEAQLVVYQDSAHYLSPYPVKVQTLTIRLPGGRVESYTRHPSAKLVDSELKYGQFEDLPPFSYLPVIVHFENNNPFAVAKEVIREIEISHWGNVQITEHYNIAHGGAKLKGEFSRIDYQSRPYVRGVSSFRNLIARLPPRAHSIYYRDEIGNISTSHLWSDSKKTHLEIEPRFPLFGGWQTTFTVGYGLPLQDFVFYSDGKRFLNITFGSPMEEILIEKLIVKVVLPEGSKDIEVSAPFPTKQWQEVKYSHLDIVGRPVVVLEKPDVIPEHNLYFQVYYKFNNISLLREPLMLITGFFLLFVACIVYMRTDMSISKSSPSYLAKLQWDEVQATVQKIQGLFEQCLAVHDKLEASLRDLSRTGDVQSCKAARKAADAQFKELWKELKPLLTSLQSSPQSYQIWPKVEDLITKEREMQEKLMTRHSTVVDSFEKKLRGQDVENRIALQQQKIAALRQEVESLLEYISEI</sequence>
<dbReference type="EnsemblPlants" id="KQK92774">
    <property type="protein sequence ID" value="KQK92774"/>
    <property type="gene ID" value="SETIT_034456mg"/>
</dbReference>
<reference evidence="13" key="2">
    <citation type="submission" date="2018-08" db="UniProtKB">
        <authorList>
            <consortium name="EnsemblPlants"/>
        </authorList>
    </citation>
    <scope>IDENTIFICATION</scope>
    <source>
        <strain evidence="13">Yugu1</strain>
    </source>
</reference>
<dbReference type="Pfam" id="PF04597">
    <property type="entry name" value="Ribophorin_I"/>
    <property type="match status" value="1"/>
</dbReference>
<evidence type="ECO:0000256" key="10">
    <source>
        <dbReference type="RuleBase" id="RU361143"/>
    </source>
</evidence>
<evidence type="ECO:0000256" key="4">
    <source>
        <dbReference type="ARBA" id="ARBA00008905"/>
    </source>
</evidence>
<comment type="pathway">
    <text evidence="3 10">Protein modification; protein glycosylation.</text>
</comment>
<evidence type="ECO:0000256" key="11">
    <source>
        <dbReference type="SAM" id="Coils"/>
    </source>
</evidence>
<dbReference type="UniPathway" id="UPA00378"/>
<name>K4A6F2_SETIT</name>
<dbReference type="GO" id="GO:0018279">
    <property type="term" value="P:protein N-linked glycosylation via asparagine"/>
    <property type="evidence" value="ECO:0000318"/>
    <property type="project" value="GO_Central"/>
</dbReference>
<dbReference type="FunCoup" id="K4A6F2">
    <property type="interactions" value="3169"/>
</dbReference>